<reference evidence="4" key="1">
    <citation type="submission" date="2020-06" db="EMBL/GenBank/DDBJ databases">
        <authorList>
            <consortium name="Plant Systems Biology data submission"/>
        </authorList>
    </citation>
    <scope>NUCLEOTIDE SEQUENCE</scope>
    <source>
        <strain evidence="4">D6</strain>
    </source>
</reference>
<feature type="region of interest" description="Disordered" evidence="2">
    <location>
        <begin position="1"/>
        <end position="22"/>
    </location>
</feature>
<feature type="compositionally biased region" description="Basic and acidic residues" evidence="2">
    <location>
        <begin position="489"/>
        <end position="513"/>
    </location>
</feature>
<dbReference type="SUPFAM" id="SSF51045">
    <property type="entry name" value="WW domain"/>
    <property type="match status" value="1"/>
</dbReference>
<dbReference type="AlphaFoldDB" id="A0A9N8ES42"/>
<name>A0A9N8ES42_9STRA</name>
<feature type="compositionally biased region" description="Basic and acidic residues" evidence="2">
    <location>
        <begin position="468"/>
        <end position="482"/>
    </location>
</feature>
<dbReference type="PROSITE" id="PS01159">
    <property type="entry name" value="WW_DOMAIN_1"/>
    <property type="match status" value="1"/>
</dbReference>
<feature type="domain" description="WW" evidence="3">
    <location>
        <begin position="316"/>
        <end position="344"/>
    </location>
</feature>
<dbReference type="PROSITE" id="PS50020">
    <property type="entry name" value="WW_DOMAIN_2"/>
    <property type="match status" value="1"/>
</dbReference>
<protein>
    <recommendedName>
        <fullName evidence="3">WW domain-containing protein</fullName>
    </recommendedName>
</protein>
<organism evidence="4 5">
    <name type="scientific">Seminavis robusta</name>
    <dbReference type="NCBI Taxonomy" id="568900"/>
    <lineage>
        <taxon>Eukaryota</taxon>
        <taxon>Sar</taxon>
        <taxon>Stramenopiles</taxon>
        <taxon>Ochrophyta</taxon>
        <taxon>Bacillariophyta</taxon>
        <taxon>Bacillariophyceae</taxon>
        <taxon>Bacillariophycidae</taxon>
        <taxon>Naviculales</taxon>
        <taxon>Naviculaceae</taxon>
        <taxon>Seminavis</taxon>
    </lineage>
</organism>
<feature type="region of interest" description="Disordered" evidence="2">
    <location>
        <begin position="448"/>
        <end position="520"/>
    </location>
</feature>
<dbReference type="InterPro" id="IPR001202">
    <property type="entry name" value="WW_dom"/>
</dbReference>
<comment type="caution">
    <text evidence="4">The sequence shown here is derived from an EMBL/GenBank/DDBJ whole genome shotgun (WGS) entry which is preliminary data.</text>
</comment>
<dbReference type="EMBL" id="CAICTM010001540">
    <property type="protein sequence ID" value="CAB9524476.1"/>
    <property type="molecule type" value="Genomic_DNA"/>
</dbReference>
<keyword evidence="5" id="KW-1185">Reference proteome</keyword>
<keyword evidence="1" id="KW-0175">Coiled coil</keyword>
<proteinExistence type="predicted"/>
<gene>
    <name evidence="4" type="ORF">SEMRO_1542_G281060.1</name>
</gene>
<evidence type="ECO:0000256" key="1">
    <source>
        <dbReference type="SAM" id="Coils"/>
    </source>
</evidence>
<feature type="compositionally biased region" description="Basic residues" evidence="2">
    <location>
        <begin position="457"/>
        <end position="467"/>
    </location>
</feature>
<dbReference type="CDD" id="cd00201">
    <property type="entry name" value="WW"/>
    <property type="match status" value="1"/>
</dbReference>
<feature type="coiled-coil region" evidence="1">
    <location>
        <begin position="233"/>
        <end position="293"/>
    </location>
</feature>
<dbReference type="InterPro" id="IPR036020">
    <property type="entry name" value="WW_dom_sf"/>
</dbReference>
<feature type="coiled-coil region" evidence="1">
    <location>
        <begin position="38"/>
        <end position="65"/>
    </location>
</feature>
<evidence type="ECO:0000256" key="2">
    <source>
        <dbReference type="SAM" id="MobiDB-lite"/>
    </source>
</evidence>
<dbReference type="OrthoDB" id="49672at2759"/>
<accession>A0A9N8ES42</accession>
<sequence>MASADPPGFRTPEMSEELEQLRQRGLAKSLNKHFTNECKKVEAELAAADLALRELETRKTAADQEEFLQLETMYMKVLEWKKVCRKREQETVLLYAKYCEKFGNSIKLAKPEEIFTPRKDPPTKAAPDSPLVMADVDALAKAFEEGIPDFLRPVEASAPSSYNPQQLAEILEDASLSDSGKVKVFTGTPCTTDATEMGSEFDDSSIVSGLTTLNSQVTKEVLQTVHKNVLEFIKSETENIRRLMEEEDAMSKAEFSVQGSQHSSSQVEAILEHENMVKKMQQVLDDFKQAEAETEKTLKGTQGRLVEGAGNEGECWYEQWDETFQRNYYVEINSKTTQWHKPSTVSVENSSYNSLGDSAESSVLSEAHPVEPKVLDFDFKPDMRAGSRNRLILYKAKQSRKKKRQMTTVAFLLAGLATGLACYGYANPEQMDLALDALTSRFSSAGASVEEVPVAKKTNKKNVKKPAAKKDVKKPATMKDVKTTQMPAVEDKQEKEAAKKKPAAEIKHEDETKTSPTQQKVAEYKTPVPVRPAFMSESTKVVSKAKEEEDLKGVAPIGSEAAPHWIRDVLVGHHAFKKVSKLCREPSTYCGSYRA</sequence>
<dbReference type="Proteomes" id="UP001153069">
    <property type="component" value="Unassembled WGS sequence"/>
</dbReference>
<evidence type="ECO:0000313" key="5">
    <source>
        <dbReference type="Proteomes" id="UP001153069"/>
    </source>
</evidence>
<evidence type="ECO:0000259" key="3">
    <source>
        <dbReference type="PROSITE" id="PS50020"/>
    </source>
</evidence>
<evidence type="ECO:0000313" key="4">
    <source>
        <dbReference type="EMBL" id="CAB9524476.1"/>
    </source>
</evidence>